<evidence type="ECO:0000313" key="1">
    <source>
        <dbReference type="EMBL" id="BBA99237.1"/>
    </source>
</evidence>
<evidence type="ECO:0000313" key="2">
    <source>
        <dbReference type="Proteomes" id="UP000595703"/>
    </source>
</evidence>
<name>A0A7U3VPY2_9ACTN</name>
<reference evidence="1 2" key="1">
    <citation type="journal article" date="2010" name="J. Bacteriol.">
        <title>Biochemical characterization of a novel indole prenyltransferase from Streptomyces sp. SN-593.</title>
        <authorList>
            <person name="Takahashi S."/>
            <person name="Takagi H."/>
            <person name="Toyoda A."/>
            <person name="Uramoto M."/>
            <person name="Nogawa T."/>
            <person name="Ueki M."/>
            <person name="Sakaki Y."/>
            <person name="Osada H."/>
        </authorList>
    </citation>
    <scope>NUCLEOTIDE SEQUENCE [LARGE SCALE GENOMIC DNA]</scope>
    <source>
        <strain evidence="1 2">SN-593</strain>
    </source>
</reference>
<organism evidence="1 2">
    <name type="scientific">Actinacidiphila reveromycinica</name>
    <dbReference type="NCBI Taxonomy" id="659352"/>
    <lineage>
        <taxon>Bacteria</taxon>
        <taxon>Bacillati</taxon>
        <taxon>Actinomycetota</taxon>
        <taxon>Actinomycetes</taxon>
        <taxon>Kitasatosporales</taxon>
        <taxon>Streptomycetaceae</taxon>
        <taxon>Actinacidiphila</taxon>
    </lineage>
</organism>
<keyword evidence="2" id="KW-1185">Reference proteome</keyword>
<sequence length="107" mass="11581">MTAAEAVQAATDTVRRRGWNIGQILAHQPPLMDIRTFAEAIGIPASTGYQLAASGDLPIEILRVGRTKYVRTVDAWKWLGLIGNDDDAEVAASTPPVRQYLSTSTSK</sequence>
<dbReference type="EMBL" id="AP018365">
    <property type="protein sequence ID" value="BBA99237.1"/>
    <property type="molecule type" value="Genomic_DNA"/>
</dbReference>
<protein>
    <recommendedName>
        <fullName evidence="3">DNA-binding protein</fullName>
    </recommendedName>
</protein>
<dbReference type="KEGG" id="arev:RVR_5775"/>
<evidence type="ECO:0008006" key="3">
    <source>
        <dbReference type="Google" id="ProtNLM"/>
    </source>
</evidence>
<reference evidence="1 2" key="3">
    <citation type="journal article" date="2011" name="Nat. Chem. Biol.">
        <title>Reveromycin A biosynthesis uses RevG and RevJ for stereospecific spiroacetal formation.</title>
        <authorList>
            <person name="Takahashi S."/>
            <person name="Toyoda A."/>
            <person name="Sekiyama Y."/>
            <person name="Takagi H."/>
            <person name="Nogawa T."/>
            <person name="Uramoto M."/>
            <person name="Suzuki R."/>
            <person name="Koshino H."/>
            <person name="Kumano T."/>
            <person name="Panthee S."/>
            <person name="Dairi T."/>
            <person name="Ishikawa J."/>
            <person name="Ikeda H."/>
            <person name="Sakaki Y."/>
            <person name="Osada H."/>
        </authorList>
    </citation>
    <scope>NUCLEOTIDE SEQUENCE [LARGE SCALE GENOMIC DNA]</scope>
    <source>
        <strain evidence="1 2">SN-593</strain>
    </source>
</reference>
<reference evidence="1 2" key="4">
    <citation type="journal article" date="2020" name="Sci. Rep.">
        <title>beta-carboline chemical signals induce reveromycin production through a LuxR family regulator in Streptomyces sp. SN-593.</title>
        <authorList>
            <person name="Panthee S."/>
            <person name="Kito N."/>
            <person name="Hayashi T."/>
            <person name="Shimizu T."/>
            <person name="Ishikawa J."/>
            <person name="Hamamoto H."/>
            <person name="Osada H."/>
            <person name="Takahashi S."/>
        </authorList>
    </citation>
    <scope>NUCLEOTIDE SEQUENCE [LARGE SCALE GENOMIC DNA]</scope>
    <source>
        <strain evidence="1 2">SN-593</strain>
    </source>
</reference>
<reference evidence="1 2" key="2">
    <citation type="journal article" date="2011" name="J. Antibiot.">
        <title>Furaquinocins I and J: novel polyketide isoprenoid hybrid compounds from Streptomyces reveromyceticus SN-593.</title>
        <authorList>
            <person name="Panthee S."/>
            <person name="Takahashi S."/>
            <person name="Takagi H."/>
            <person name="Nogawa T."/>
            <person name="Oowada E."/>
            <person name="Uramoto M."/>
            <person name="Osada H."/>
        </authorList>
    </citation>
    <scope>NUCLEOTIDE SEQUENCE [LARGE SCALE GENOMIC DNA]</scope>
    <source>
        <strain evidence="1 2">SN-593</strain>
    </source>
</reference>
<dbReference type="RefSeq" id="WP_202235254.1">
    <property type="nucleotide sequence ID" value="NZ_AP018365.1"/>
</dbReference>
<accession>A0A7U3VPY2</accession>
<gene>
    <name evidence="1" type="ORF">RVR_5775</name>
</gene>
<dbReference type="AlphaFoldDB" id="A0A7U3VPY2"/>
<dbReference type="Proteomes" id="UP000595703">
    <property type="component" value="Chromosome"/>
</dbReference>
<proteinExistence type="predicted"/>